<accession>A0A8H3TS62</accession>
<dbReference type="PANTHER" id="PTHR43092">
    <property type="entry name" value="L-CYSTEINE DESULFHYDRASE"/>
    <property type="match status" value="1"/>
</dbReference>
<proteinExistence type="predicted"/>
<dbReference type="Gene3D" id="3.90.1150.10">
    <property type="entry name" value="Aspartate Aminotransferase, domain 1"/>
    <property type="match status" value="1"/>
</dbReference>
<dbReference type="Proteomes" id="UP000620104">
    <property type="component" value="Unassembled WGS sequence"/>
</dbReference>
<dbReference type="OrthoDB" id="5978656at2759"/>
<feature type="domain" description="Gamma-glutamylcyclotransferase AIG2-like" evidence="3">
    <location>
        <begin position="16"/>
        <end position="134"/>
    </location>
</feature>
<evidence type="ECO:0000259" key="2">
    <source>
        <dbReference type="Pfam" id="PF00266"/>
    </source>
</evidence>
<evidence type="ECO:0008006" key="6">
    <source>
        <dbReference type="Google" id="ProtNLM"/>
    </source>
</evidence>
<keyword evidence="1" id="KW-0663">Pyridoxal phosphate</keyword>
<feature type="domain" description="Aminotransferase class V" evidence="2">
    <location>
        <begin position="298"/>
        <end position="582"/>
    </location>
</feature>
<dbReference type="Gene3D" id="3.10.490.10">
    <property type="entry name" value="Gamma-glutamyl cyclotransferase-like"/>
    <property type="match status" value="1"/>
</dbReference>
<dbReference type="InterPro" id="IPR015421">
    <property type="entry name" value="PyrdxlP-dep_Trfase_major"/>
</dbReference>
<comment type="caution">
    <text evidence="4">The sequence shown here is derived from an EMBL/GenBank/DDBJ whole genome shotgun (WGS) entry which is preliminary data.</text>
</comment>
<dbReference type="InterPro" id="IPR013024">
    <property type="entry name" value="GGCT-like"/>
</dbReference>
<dbReference type="CDD" id="cd06661">
    <property type="entry name" value="GGCT_like"/>
    <property type="match status" value="1"/>
</dbReference>
<protein>
    <recommendedName>
        <fullName evidence="6">Aminotransferase class V-fold PLP-dependent enzyme</fullName>
    </recommendedName>
</protein>
<evidence type="ECO:0000259" key="3">
    <source>
        <dbReference type="Pfam" id="PF06094"/>
    </source>
</evidence>
<dbReference type="Pfam" id="PF06094">
    <property type="entry name" value="GGACT"/>
    <property type="match status" value="1"/>
</dbReference>
<dbReference type="SUPFAM" id="SSF53383">
    <property type="entry name" value="PLP-dependent transferases"/>
    <property type="match status" value="1"/>
</dbReference>
<dbReference type="Gene3D" id="3.40.640.10">
    <property type="entry name" value="Type I PLP-dependent aspartate aminotransferase-like (Major domain)"/>
    <property type="match status" value="1"/>
</dbReference>
<name>A0A8H3TS62_9TREE</name>
<dbReference type="EMBL" id="BLZA01000011">
    <property type="protein sequence ID" value="GHJ85264.1"/>
    <property type="molecule type" value="Genomic_DNA"/>
</dbReference>
<keyword evidence="5" id="KW-1185">Reference proteome</keyword>
<organism evidence="4 5">
    <name type="scientific">Naganishia liquefaciens</name>
    <dbReference type="NCBI Taxonomy" id="104408"/>
    <lineage>
        <taxon>Eukaryota</taxon>
        <taxon>Fungi</taxon>
        <taxon>Dikarya</taxon>
        <taxon>Basidiomycota</taxon>
        <taxon>Agaricomycotina</taxon>
        <taxon>Tremellomycetes</taxon>
        <taxon>Filobasidiales</taxon>
        <taxon>Filobasidiaceae</taxon>
        <taxon>Naganishia</taxon>
    </lineage>
</organism>
<dbReference type="Pfam" id="PF00266">
    <property type="entry name" value="Aminotran_5"/>
    <property type="match status" value="1"/>
</dbReference>
<evidence type="ECO:0000313" key="4">
    <source>
        <dbReference type="EMBL" id="GHJ85264.1"/>
    </source>
</evidence>
<evidence type="ECO:0000313" key="5">
    <source>
        <dbReference type="Proteomes" id="UP000620104"/>
    </source>
</evidence>
<dbReference type="InterPro" id="IPR009288">
    <property type="entry name" value="AIG2-like_dom"/>
</dbReference>
<dbReference type="InterPro" id="IPR015422">
    <property type="entry name" value="PyrdxlP-dep_Trfase_small"/>
</dbReference>
<reference evidence="4" key="1">
    <citation type="submission" date="2020-07" db="EMBL/GenBank/DDBJ databases">
        <title>Draft Genome Sequence of a Deep-Sea Yeast, Naganishia (Cryptococcus) liquefaciens strain N6.</title>
        <authorList>
            <person name="Han Y.W."/>
            <person name="Kajitani R."/>
            <person name="Morimoto H."/>
            <person name="Parhat M."/>
            <person name="Tsubouchi H."/>
            <person name="Bakenova O."/>
            <person name="Ogata M."/>
            <person name="Argunhan B."/>
            <person name="Aoki R."/>
            <person name="Kajiwara S."/>
            <person name="Itoh T."/>
            <person name="Iwasaki H."/>
        </authorList>
    </citation>
    <scope>NUCLEOTIDE SEQUENCE</scope>
    <source>
        <strain evidence="4">N6</strain>
    </source>
</reference>
<dbReference type="InterPro" id="IPR036568">
    <property type="entry name" value="GGCT-like_sf"/>
</dbReference>
<dbReference type="AlphaFoldDB" id="A0A8H3TS62"/>
<dbReference type="InterPro" id="IPR000192">
    <property type="entry name" value="Aminotrans_V_dom"/>
</dbReference>
<evidence type="ECO:0000256" key="1">
    <source>
        <dbReference type="ARBA" id="ARBA00022898"/>
    </source>
</evidence>
<gene>
    <name evidence="4" type="ORF">NliqN6_1666</name>
</gene>
<sequence length="657" mass="74020">MTIPVASKQDAETFNFFFFGTLMVPQILTRVLGHKGHALKFRDAILPGYVRHCVKGADYPGILPVEASKRLLGRELSEEESSVRGTYVSGLTQTDVRALDVFEGDEYTRTQLSIFTLTPAQSLANLSIDFTTPTTRAYISPTNAQQSIDAHEEGFERTEAWCYCWKDTTDAGVTALDAQVWDFQAFLTDKSHRWTGLPVSNFNDTPQGRDESEYADVDRHRALGGRTFPDQAETASENRWPEFGKGLRKYWKFDPDYINLNHGSYGSPPVPVIAAMHTISDECEKCPDLFMRKTYLPLMNDVRAQLARLVNAEVDDCVMVANASVAANTVMWNIDWQEGDVIVGYSTTYAAVKQTLKFVCDKYQGVTYHEIPLAFPETHDEIVRKTESVLKEYNGGAGARAQRVRMVVVDSIVSLPGVIMPWERIVDLCKEYDVLSLVDAAHHLGQLPVDLKQSQPDFWLSNCHKWLMSHRGCALFYVAKNRQHLIRSTLPTSHYYESAKYPATGEWVFAKQWDWVGTQDMAPMLSVSAALEFRRFLGGEERISKYCHDLAVTGGRKVAEFLKTNVVDTADGELTANMVTVELPLAVSFAENTPEGKKEMARQYDFLLEEMFKAKVFAAVFCHNKKWMARFSAQVWNDVDDFIKVAGVLQAACNRVG</sequence>
<dbReference type="InterPro" id="IPR015424">
    <property type="entry name" value="PyrdxlP-dep_Trfase"/>
</dbReference>
<dbReference type="PANTHER" id="PTHR43092:SF2">
    <property type="entry name" value="HERCYNYLCYSTEINE SULFOXIDE LYASE"/>
    <property type="match status" value="1"/>
</dbReference>
<dbReference type="SUPFAM" id="SSF110857">
    <property type="entry name" value="Gamma-glutamyl cyclotransferase-like"/>
    <property type="match status" value="1"/>
</dbReference>